<evidence type="ECO:0000256" key="3">
    <source>
        <dbReference type="ARBA" id="ARBA00023054"/>
    </source>
</evidence>
<dbReference type="Proteomes" id="UP001065593">
    <property type="component" value="Unassembled WGS sequence"/>
</dbReference>
<keyword evidence="9" id="KW-1185">Reference proteome</keyword>
<keyword evidence="3" id="KW-0175">Coiled coil</keyword>
<dbReference type="InterPro" id="IPR040026">
    <property type="entry name" value="FliD"/>
</dbReference>
<dbReference type="Pfam" id="PF07195">
    <property type="entry name" value="FliD_C"/>
    <property type="match status" value="1"/>
</dbReference>
<evidence type="ECO:0000259" key="6">
    <source>
        <dbReference type="Pfam" id="PF02465"/>
    </source>
</evidence>
<evidence type="ECO:0000313" key="9">
    <source>
        <dbReference type="Proteomes" id="UP001065593"/>
    </source>
</evidence>
<feature type="domain" description="Flagellar hook-associated protein 2 N-terminal" evidence="6">
    <location>
        <begin position="10"/>
        <end position="106"/>
    </location>
</feature>
<dbReference type="PANTHER" id="PTHR30288">
    <property type="entry name" value="FLAGELLAR CAP/ASSEMBLY PROTEIN FLID"/>
    <property type="match status" value="1"/>
</dbReference>
<evidence type="ECO:0000256" key="2">
    <source>
        <dbReference type="ARBA" id="ARBA00011255"/>
    </source>
</evidence>
<feature type="domain" description="Flagellar hook-associated protein 2 C-terminal" evidence="7">
    <location>
        <begin position="212"/>
        <end position="490"/>
    </location>
</feature>
<keyword evidence="5" id="KW-0964">Secreted</keyword>
<dbReference type="RefSeq" id="WP_264987505.1">
    <property type="nucleotide sequence ID" value="NZ_BRZA01000001.1"/>
</dbReference>
<comment type="similarity">
    <text evidence="1 5">Belongs to the FliD family.</text>
</comment>
<comment type="subcellular location">
    <subcellularLocation>
        <location evidence="5">Secreted</location>
    </subcellularLocation>
    <subcellularLocation>
        <location evidence="5">Bacterial flagellum</location>
    </subcellularLocation>
</comment>
<keyword evidence="8" id="KW-0969">Cilium</keyword>
<dbReference type="NCBIfam" id="NF005833">
    <property type="entry name" value="PRK07737.1"/>
    <property type="match status" value="1"/>
</dbReference>
<dbReference type="InterPro" id="IPR010809">
    <property type="entry name" value="FliD_C"/>
</dbReference>
<evidence type="ECO:0000256" key="4">
    <source>
        <dbReference type="ARBA" id="ARBA00023143"/>
    </source>
</evidence>
<dbReference type="InterPro" id="IPR003481">
    <property type="entry name" value="FliD_N"/>
</dbReference>
<sequence length="499" mass="55205">MVMRIGGLASGMDIDALVEKLMSAERAPLNKLFQNKQKYEWQRDAYRDVNKKLKTFDMYISDNLVLKSFNTKTVNNSNSNLITATASSSASGTLTIEKVEELATAARVVGGKIGDNTTTEKTKLSAIGISGTLEIKSPQNNGNVAPIEITSDMTVEDLVKKINNSNAGVTAVFEKGQFSLTAKNTGLGSIEITGSAKDALKLDIDAVSNQAGKNSKFVVNGIETERTSNTFSMNGYNVTLKSTFNTSTSTESISPVTLASTSNVDDMMKKIKDFVATYNELVKDFSGQTKEAKYRDYAPLTEEQKKDMKENEIKLWDEKAKSGLLRNDALIRDGLSKMRALVYETNPALEGSKYNSLFNIGITTSKNYNEGGTLEIDEVKLRKALEEDPDAVEKLFKNSSGKKEDIIDGKTVDTRGYLEKLRYDAMKSFEVSIEKKAGRSTMTDAEYAIGKNLKDLDSRIKTWQNKMKDVEARYWKQFSAMESAINKANQQSSLFMQGQ</sequence>
<name>A0ABQ5NHG6_9BACI</name>
<evidence type="ECO:0000256" key="1">
    <source>
        <dbReference type="ARBA" id="ARBA00009764"/>
    </source>
</evidence>
<keyword evidence="4 5" id="KW-0975">Bacterial flagellum</keyword>
<comment type="caution">
    <text evidence="8">The sequence shown here is derived from an EMBL/GenBank/DDBJ whole genome shotgun (WGS) entry which is preliminary data.</text>
</comment>
<proteinExistence type="inferred from homology"/>
<dbReference type="PANTHER" id="PTHR30288:SF0">
    <property type="entry name" value="FLAGELLAR HOOK-ASSOCIATED PROTEIN 2"/>
    <property type="match status" value="1"/>
</dbReference>
<comment type="subunit">
    <text evidence="2 5">Homopentamer.</text>
</comment>
<gene>
    <name evidence="8" type="primary">fliD</name>
    <name evidence="8" type="ORF">LYSBPC_09160</name>
</gene>
<dbReference type="EMBL" id="BRZA01000001">
    <property type="protein sequence ID" value="GLC87789.1"/>
    <property type="molecule type" value="Genomic_DNA"/>
</dbReference>
<keyword evidence="8" id="KW-0966">Cell projection</keyword>
<organism evidence="8 9">
    <name type="scientific">Lysinibacillus piscis</name>
    <dbReference type="NCBI Taxonomy" id="2518931"/>
    <lineage>
        <taxon>Bacteria</taxon>
        <taxon>Bacillati</taxon>
        <taxon>Bacillota</taxon>
        <taxon>Bacilli</taxon>
        <taxon>Bacillales</taxon>
        <taxon>Bacillaceae</taxon>
        <taxon>Lysinibacillus</taxon>
    </lineage>
</organism>
<evidence type="ECO:0000313" key="8">
    <source>
        <dbReference type="EMBL" id="GLC87789.1"/>
    </source>
</evidence>
<dbReference type="Pfam" id="PF02465">
    <property type="entry name" value="FliD_N"/>
    <property type="match status" value="1"/>
</dbReference>
<evidence type="ECO:0000259" key="7">
    <source>
        <dbReference type="Pfam" id="PF07195"/>
    </source>
</evidence>
<reference evidence="8" key="1">
    <citation type="submission" date="2022-08" db="EMBL/GenBank/DDBJ databases">
        <title>Draft genome sequence of Lysinibacillus sp. strain KH24.</title>
        <authorList>
            <person name="Kanbe H."/>
            <person name="Itoh H."/>
        </authorList>
    </citation>
    <scope>NUCLEOTIDE SEQUENCE</scope>
    <source>
        <strain evidence="8">KH24</strain>
    </source>
</reference>
<comment type="function">
    <text evidence="5">Required for morphogenesis and for the elongation of the flagellar filament by facilitating polymerization of the flagellin monomers at the tip of growing filament. Forms a capping structure, which prevents flagellin subunits (transported through the central channel of the flagellum) from leaking out without polymerization at the distal end.</text>
</comment>
<keyword evidence="8" id="KW-0282">Flagellum</keyword>
<evidence type="ECO:0000256" key="5">
    <source>
        <dbReference type="RuleBase" id="RU362066"/>
    </source>
</evidence>
<protein>
    <recommendedName>
        <fullName evidence="5">Flagellar hook-associated protein 2</fullName>
        <shortName evidence="5">HAP2</shortName>
    </recommendedName>
    <alternativeName>
        <fullName evidence="5">Flagellar cap protein</fullName>
    </alternativeName>
</protein>
<accession>A0ABQ5NHG6</accession>